<protein>
    <submittedName>
        <fullName evidence="1">Uncharacterized protein</fullName>
    </submittedName>
</protein>
<reference evidence="1 2" key="1">
    <citation type="journal article" date="2022" name="Hortic Res">
        <title>A haplotype resolved chromosomal level avocado genome allows analysis of novel avocado genes.</title>
        <authorList>
            <person name="Nath O."/>
            <person name="Fletcher S.J."/>
            <person name="Hayward A."/>
            <person name="Shaw L.M."/>
            <person name="Masouleh A.K."/>
            <person name="Furtado A."/>
            <person name="Henry R.J."/>
            <person name="Mitter N."/>
        </authorList>
    </citation>
    <scope>NUCLEOTIDE SEQUENCE [LARGE SCALE GENOMIC DNA]</scope>
    <source>
        <strain evidence="2">cv. Hass</strain>
    </source>
</reference>
<proteinExistence type="predicted"/>
<gene>
    <name evidence="1" type="ORF">MRB53_003329</name>
</gene>
<dbReference type="EMBL" id="CM056809">
    <property type="protein sequence ID" value="KAJ8650306.1"/>
    <property type="molecule type" value="Genomic_DNA"/>
</dbReference>
<organism evidence="1 2">
    <name type="scientific">Persea americana</name>
    <name type="common">Avocado</name>
    <dbReference type="NCBI Taxonomy" id="3435"/>
    <lineage>
        <taxon>Eukaryota</taxon>
        <taxon>Viridiplantae</taxon>
        <taxon>Streptophyta</taxon>
        <taxon>Embryophyta</taxon>
        <taxon>Tracheophyta</taxon>
        <taxon>Spermatophyta</taxon>
        <taxon>Magnoliopsida</taxon>
        <taxon>Magnoliidae</taxon>
        <taxon>Laurales</taxon>
        <taxon>Lauraceae</taxon>
        <taxon>Persea</taxon>
    </lineage>
</organism>
<accession>A0ACC2MX10</accession>
<evidence type="ECO:0000313" key="2">
    <source>
        <dbReference type="Proteomes" id="UP001234297"/>
    </source>
</evidence>
<name>A0ACC2MX10_PERAE</name>
<keyword evidence="2" id="KW-1185">Reference proteome</keyword>
<evidence type="ECO:0000313" key="1">
    <source>
        <dbReference type="EMBL" id="KAJ8650306.1"/>
    </source>
</evidence>
<dbReference type="Proteomes" id="UP001234297">
    <property type="component" value="Chromosome 1"/>
</dbReference>
<comment type="caution">
    <text evidence="1">The sequence shown here is derived from an EMBL/GenBank/DDBJ whole genome shotgun (WGS) entry which is preliminary data.</text>
</comment>
<sequence length="156" mass="17683">MSTPAETDHSSNRSRVLALSSISTRYPPSRSLKLGNMGKAHADGHNRGFLITPPQSITPFLIAAAASALSLSLLLLSSLHLLLPKRRRDLLSIAEKAKYRRWLMQRTFSPLFVTMELEWLRLDLLEMMLQGRFSLALWVGLDTQALWLGWGRKMHM</sequence>